<proteinExistence type="predicted"/>
<comment type="caution">
    <text evidence="1">The sequence shown here is derived from an EMBL/GenBank/DDBJ whole genome shotgun (WGS) entry which is preliminary data.</text>
</comment>
<gene>
    <name evidence="1" type="ORF">GDO81_020795</name>
</gene>
<keyword evidence="2" id="KW-1185">Reference proteome</keyword>
<dbReference type="AlphaFoldDB" id="A0AAV6ZGX9"/>
<dbReference type="Proteomes" id="UP000824782">
    <property type="component" value="Unassembled WGS sequence"/>
</dbReference>
<sequence length="83" mass="9212">MEGPGGCYAGEIVTVSIPGPHYPDPPKPAACPMGEYHTQTYHVAELKIWSSVSAMDNQRQTLQMFDQGPQEEAEERLQIHSNK</sequence>
<dbReference type="EMBL" id="WNYA01001590">
    <property type="protein sequence ID" value="KAG8545468.1"/>
    <property type="molecule type" value="Genomic_DNA"/>
</dbReference>
<accession>A0AAV6ZGX9</accession>
<evidence type="ECO:0000313" key="2">
    <source>
        <dbReference type="Proteomes" id="UP000824782"/>
    </source>
</evidence>
<name>A0AAV6ZGX9_ENGPU</name>
<organism evidence="1 2">
    <name type="scientific">Engystomops pustulosus</name>
    <name type="common">Tungara frog</name>
    <name type="synonym">Physalaemus pustulosus</name>
    <dbReference type="NCBI Taxonomy" id="76066"/>
    <lineage>
        <taxon>Eukaryota</taxon>
        <taxon>Metazoa</taxon>
        <taxon>Chordata</taxon>
        <taxon>Craniata</taxon>
        <taxon>Vertebrata</taxon>
        <taxon>Euteleostomi</taxon>
        <taxon>Amphibia</taxon>
        <taxon>Batrachia</taxon>
        <taxon>Anura</taxon>
        <taxon>Neobatrachia</taxon>
        <taxon>Hyloidea</taxon>
        <taxon>Leptodactylidae</taxon>
        <taxon>Leiuperinae</taxon>
        <taxon>Engystomops</taxon>
    </lineage>
</organism>
<protein>
    <submittedName>
        <fullName evidence="1">Uncharacterized protein</fullName>
    </submittedName>
</protein>
<reference evidence="1" key="1">
    <citation type="thesis" date="2020" institute="ProQuest LLC" country="789 East Eisenhower Parkway, Ann Arbor, MI, USA">
        <title>Comparative Genomics and Chromosome Evolution.</title>
        <authorList>
            <person name="Mudd A.B."/>
        </authorList>
    </citation>
    <scope>NUCLEOTIDE SEQUENCE</scope>
    <source>
        <strain evidence="1">237g6f4</strain>
        <tissue evidence="1">Blood</tissue>
    </source>
</reference>
<evidence type="ECO:0000313" key="1">
    <source>
        <dbReference type="EMBL" id="KAG8545468.1"/>
    </source>
</evidence>